<sequence>MVDALLAGHWNTADVDILASGEDAGGQTLPSNAWMALRRLGWSVTTLDGIRVNDRIVRMAQETAGRTLRSAKWRADLTAAVLATWPADPSKRTPEEWDAVRSAAPGARHLPSSVIKGRTRQVAAFVREHGRLPVDVFEAEDVPDPLTCCCCRRVTGSRQPSNGTRVIRAGHCCGCNCRPGLIRSRTRTGHGCPARSRFRRRFRPRRCCTCPPCA</sequence>
<evidence type="ECO:0000313" key="1">
    <source>
        <dbReference type="EMBL" id="MEJ8643131.1"/>
    </source>
</evidence>
<comment type="caution">
    <text evidence="1">The sequence shown here is derived from an EMBL/GenBank/DDBJ whole genome shotgun (WGS) entry which is preliminary data.</text>
</comment>
<dbReference type="Proteomes" id="UP001382904">
    <property type="component" value="Unassembled WGS sequence"/>
</dbReference>
<protein>
    <submittedName>
        <fullName evidence="1">Uncharacterized protein</fullName>
    </submittedName>
</protein>
<accession>A0ABU8U6H9</accession>
<organism evidence="1 2">
    <name type="scientific">Streptomyces caledonius</name>
    <dbReference type="NCBI Taxonomy" id="3134107"/>
    <lineage>
        <taxon>Bacteria</taxon>
        <taxon>Bacillati</taxon>
        <taxon>Actinomycetota</taxon>
        <taxon>Actinomycetes</taxon>
        <taxon>Kitasatosporales</taxon>
        <taxon>Streptomycetaceae</taxon>
        <taxon>Streptomyces</taxon>
    </lineage>
</organism>
<reference evidence="1 2" key="1">
    <citation type="submission" date="2024-03" db="EMBL/GenBank/DDBJ databases">
        <title>Novel Streptomyces species of biotechnological and ecological value are a feature of Machair soil.</title>
        <authorList>
            <person name="Prole J.R."/>
            <person name="Goodfellow M."/>
            <person name="Allenby N."/>
            <person name="Ward A.C."/>
        </authorList>
    </citation>
    <scope>NUCLEOTIDE SEQUENCE [LARGE SCALE GENOMIC DNA]</scope>
    <source>
        <strain evidence="1 2">MS1.HAVA.3</strain>
    </source>
</reference>
<evidence type="ECO:0000313" key="2">
    <source>
        <dbReference type="Proteomes" id="UP001382904"/>
    </source>
</evidence>
<name>A0ABU8U6H9_9ACTN</name>
<gene>
    <name evidence="1" type="ORF">WKI68_20585</name>
</gene>
<dbReference type="EMBL" id="JBBKAM010000002">
    <property type="protein sequence ID" value="MEJ8643131.1"/>
    <property type="molecule type" value="Genomic_DNA"/>
</dbReference>
<keyword evidence="2" id="KW-1185">Reference proteome</keyword>
<proteinExistence type="predicted"/>